<gene>
    <name evidence="1" type="ORF">EV382_2764</name>
</gene>
<reference evidence="1 2" key="1">
    <citation type="submission" date="2019-02" db="EMBL/GenBank/DDBJ databases">
        <title>Sequencing the genomes of 1000 actinobacteria strains.</title>
        <authorList>
            <person name="Klenk H.-P."/>
        </authorList>
    </citation>
    <scope>NUCLEOTIDE SEQUENCE [LARGE SCALE GENOMIC DNA]</scope>
    <source>
        <strain evidence="1 2">DSM 45888</strain>
    </source>
</reference>
<sequence length="282" mass="31343">MACAWTIHGEGPSGLDMSNGEEILLTQEHVADQAQGWHRSAFDDLTSRLNDPDFPCVFSRNAFKKGIVDFIFVDSADKKGIRRLAEGLKRYVDLASCWDGRLDTASPLVVAFAADAVRARTVEGYHAFGWRILNHLHDLDPAPWPEEVPAEPDSAGWSMCFNGMPLFCNMSTPAYRKRRSRNLGGHFVIVINPRARFDVFAGDTPSGRKVRANIRDRIDRYDGTPHSPHLSSYGSGALEWLQYSLAEDADVRADRCPFASGRHDTASFAGAHDHNPARKDDS</sequence>
<organism evidence="1 2">
    <name type="scientific">Micromonospora violae</name>
    <dbReference type="NCBI Taxonomy" id="1278207"/>
    <lineage>
        <taxon>Bacteria</taxon>
        <taxon>Bacillati</taxon>
        <taxon>Actinomycetota</taxon>
        <taxon>Actinomycetes</taxon>
        <taxon>Micromonosporales</taxon>
        <taxon>Micromonosporaceae</taxon>
        <taxon>Micromonospora</taxon>
    </lineage>
</organism>
<dbReference type="AlphaFoldDB" id="A0A4V2FP55"/>
<name>A0A4V2FP55_9ACTN</name>
<dbReference type="Pfam" id="PF08892">
    <property type="entry name" value="YqcI_YcgG"/>
    <property type="match status" value="1"/>
</dbReference>
<evidence type="ECO:0000313" key="2">
    <source>
        <dbReference type="Proteomes" id="UP000293781"/>
    </source>
</evidence>
<evidence type="ECO:0000313" key="1">
    <source>
        <dbReference type="EMBL" id="RZT79550.1"/>
    </source>
</evidence>
<dbReference type="PANTHER" id="PTHR40045:SF1">
    <property type="entry name" value="YQCI_YCGG FAMILY PROTEIN"/>
    <property type="match status" value="1"/>
</dbReference>
<protein>
    <submittedName>
        <fullName evidence="1">N-omega-hydroxy-L-arginine synthase</fullName>
    </submittedName>
</protein>
<keyword evidence="2" id="KW-1185">Reference proteome</keyword>
<dbReference type="PANTHER" id="PTHR40045">
    <property type="entry name" value="YCGG FAMILY PROTEIN"/>
    <property type="match status" value="1"/>
</dbReference>
<proteinExistence type="predicted"/>
<accession>A0A4V2FP55</accession>
<comment type="caution">
    <text evidence="1">The sequence shown here is derived from an EMBL/GenBank/DDBJ whole genome shotgun (WGS) entry which is preliminary data.</text>
</comment>
<dbReference type="InterPro" id="IPR014988">
    <property type="entry name" value="Uncharacterised_YqcI/YcgG"/>
</dbReference>
<dbReference type="EMBL" id="SHKK01000001">
    <property type="protein sequence ID" value="RZT79550.1"/>
    <property type="molecule type" value="Genomic_DNA"/>
</dbReference>
<dbReference type="Proteomes" id="UP000293781">
    <property type="component" value="Unassembled WGS sequence"/>
</dbReference>